<evidence type="ECO:0000313" key="6">
    <source>
        <dbReference type="Proteomes" id="UP001334804"/>
    </source>
</evidence>
<dbReference type="Gene3D" id="3.90.930.60">
    <property type="match status" value="1"/>
</dbReference>
<dbReference type="PANTHER" id="PTHR37809:SF1">
    <property type="entry name" value="RIBOSOMAL PROTEIN S12 METHYLTHIOTRANSFERASE ACCESSORY FACTOR YCAO"/>
    <property type="match status" value="1"/>
</dbReference>
<dbReference type="InterPro" id="IPR027624">
    <property type="entry name" value="TOMM_cyclo_SagD"/>
</dbReference>
<sequence length="768" mass="83497">MSGGDAQLRVGFKRHLRAHVVRGDAVYLLSERGATSVSGAHVEALAPLLDGTRDLAALVRDSPAGISPAEIGAVVRRLVDAGLVTLRPAQETGSDESALAYWESAGLDPAAAVRATTAARVDLVRVGGRSEDAAAAGDALRAAGLTVTRVSGNFSAPPSDLSVVLCDDYLDEELTAVDAAHRAAGRPWLLAKPGGAQVWVGPVFDPAAGTGCWHCLAHRLRGHRQAETRLRAVVGSGTQITAPPVSLPPLGAAALHLVALEAAKWTAGLRHDGQRAVWTMDSVTLHGTHHEVRARPQCPGCGDPGVERERAFRPVPLRSRPKASRSGGSHRALPPERVLHDYGHLVSPVSGVVKEITRDGRGPAFLNSFRSGPNLAMTTRRNAEQMRFALRAENGGKGITPVHAEVSALCEAIERHSAYFHGDEAYVTGSYTELADTAVHPDRCLLFDERQYADRARWNATCSPFQYVCAPFDDAAVTSWTPVWSLTEQRHRLLPTPMLYFNVPEQHGGMSLCADSNGNAAGSSLEDALLQGLLELVERDAVALWWYNRTRAPAVDLDSFGDRWIDELREVYAGLHREVWVLDVSSDVGIPTMAALSRRTDKRCEDIMFGFGAHPDPRAALVRALTEMNQLMPTVAEVGGDDDDRYGWSDPDAVRWWRTATWAGDAYLRPDPAVPARRLADYRHTPTDDLLQDVRSVQHRLEALGLDVLVLDQTRPDVGLPVVKAIVPGMRGFWARFAPGRLFDVPVRLGRLDRPTKYENLNPIPLFV</sequence>
<keyword evidence="6" id="KW-1185">Reference proteome</keyword>
<dbReference type="STRING" id="47871.GA0070608_0684"/>
<dbReference type="Proteomes" id="UP000199343">
    <property type="component" value="Unassembled WGS sequence"/>
</dbReference>
<evidence type="ECO:0000313" key="5">
    <source>
        <dbReference type="Proteomes" id="UP000199343"/>
    </source>
</evidence>
<dbReference type="RefSeq" id="WP_091621462.1">
    <property type="nucleotide sequence ID" value="NZ_CP109071.1"/>
</dbReference>
<dbReference type="Gene3D" id="3.30.160.660">
    <property type="match status" value="1"/>
</dbReference>
<dbReference type="Gene3D" id="3.30.40.250">
    <property type="match status" value="1"/>
</dbReference>
<proteinExistence type="predicted"/>
<gene>
    <name evidence="3" type="ORF">GA0070608_0684</name>
    <name evidence="4" type="ORF">OIE14_06130</name>
</gene>
<accession>A0A1C6U8N1</accession>
<dbReference type="InterPro" id="IPR003776">
    <property type="entry name" value="YcaO-like_dom"/>
</dbReference>
<keyword evidence="3" id="KW-0808">Transferase</keyword>
<name>A0A1C6U8N1_9ACTN</name>
<dbReference type="OrthoDB" id="2379922at2"/>
<dbReference type="NCBIfam" id="TIGR03882">
    <property type="entry name" value="cyclo_dehyd_2"/>
    <property type="match status" value="1"/>
</dbReference>
<dbReference type="AlphaFoldDB" id="A0A1C6U8N1"/>
<dbReference type="GO" id="GO:0016740">
    <property type="term" value="F:transferase activity"/>
    <property type="evidence" value="ECO:0007669"/>
    <property type="project" value="UniProtKB-KW"/>
</dbReference>
<dbReference type="EMBL" id="FMIC01000002">
    <property type="protein sequence ID" value="SCL50372.1"/>
    <property type="molecule type" value="Genomic_DNA"/>
</dbReference>
<evidence type="ECO:0000259" key="2">
    <source>
        <dbReference type="PROSITE" id="PS51664"/>
    </source>
</evidence>
<dbReference type="Proteomes" id="UP001334804">
    <property type="component" value="Chromosome"/>
</dbReference>
<evidence type="ECO:0000313" key="4">
    <source>
        <dbReference type="EMBL" id="WSA33624.1"/>
    </source>
</evidence>
<dbReference type="Gene3D" id="3.40.50.720">
    <property type="entry name" value="NAD(P)-binding Rossmann-like Domain"/>
    <property type="match status" value="1"/>
</dbReference>
<dbReference type="EMBL" id="CP109071">
    <property type="protein sequence ID" value="WSA33624.1"/>
    <property type="molecule type" value="Genomic_DNA"/>
</dbReference>
<feature type="domain" description="YcaO" evidence="2">
    <location>
        <begin position="396"/>
        <end position="768"/>
    </location>
</feature>
<dbReference type="PROSITE" id="PS51664">
    <property type="entry name" value="YCAO"/>
    <property type="match status" value="1"/>
</dbReference>
<dbReference type="GO" id="GO:0005840">
    <property type="term" value="C:ribosome"/>
    <property type="evidence" value="ECO:0007669"/>
    <property type="project" value="UniProtKB-KW"/>
</dbReference>
<dbReference type="PANTHER" id="PTHR37809">
    <property type="entry name" value="RIBOSOMAL PROTEIN S12 METHYLTHIOTRANSFERASE ACCESSORY FACTOR YCAO"/>
    <property type="match status" value="1"/>
</dbReference>
<dbReference type="InterPro" id="IPR022291">
    <property type="entry name" value="Bacteriocin_synth_cyclodeHase"/>
</dbReference>
<reference evidence="4 6" key="2">
    <citation type="submission" date="2022-10" db="EMBL/GenBank/DDBJ databases">
        <title>The complete genomes of actinobacterial strains from the NBC collection.</title>
        <authorList>
            <person name="Joergensen T.S."/>
            <person name="Alvarez Arevalo M."/>
            <person name="Sterndorff E.B."/>
            <person name="Faurdal D."/>
            <person name="Vuksanovic O."/>
            <person name="Mourched A.-S."/>
            <person name="Charusanti P."/>
            <person name="Shaw S."/>
            <person name="Blin K."/>
            <person name="Weber T."/>
        </authorList>
    </citation>
    <scope>NUCLEOTIDE SEQUENCE [LARGE SCALE GENOMIC DNA]</scope>
    <source>
        <strain evidence="4 6">NBC 01809</strain>
    </source>
</reference>
<dbReference type="Gene3D" id="3.30.1330.230">
    <property type="match status" value="1"/>
</dbReference>
<reference evidence="3 5" key="1">
    <citation type="submission" date="2016-06" db="EMBL/GenBank/DDBJ databases">
        <authorList>
            <person name="Kjaerup R.B."/>
            <person name="Dalgaard T.S."/>
            <person name="Juul-Madsen H.R."/>
        </authorList>
    </citation>
    <scope>NUCLEOTIDE SEQUENCE [LARGE SCALE GENOMIC DNA]</scope>
    <source>
        <strain evidence="3 5">DSM 43363</strain>
    </source>
</reference>
<evidence type="ECO:0000313" key="3">
    <source>
        <dbReference type="EMBL" id="SCL50372.1"/>
    </source>
</evidence>
<dbReference type="Pfam" id="PF02624">
    <property type="entry name" value="YcaO"/>
    <property type="match status" value="1"/>
</dbReference>
<organism evidence="3 5">
    <name type="scientific">Micromonospora peucetia</name>
    <dbReference type="NCBI Taxonomy" id="47871"/>
    <lineage>
        <taxon>Bacteria</taxon>
        <taxon>Bacillati</taxon>
        <taxon>Actinomycetota</taxon>
        <taxon>Actinomycetes</taxon>
        <taxon>Micromonosporales</taxon>
        <taxon>Micromonosporaceae</taxon>
        <taxon>Micromonospora</taxon>
    </lineage>
</organism>
<keyword evidence="3" id="KW-0687">Ribonucleoprotein</keyword>
<feature type="region of interest" description="Disordered" evidence="1">
    <location>
        <begin position="295"/>
        <end position="335"/>
    </location>
</feature>
<keyword evidence="3" id="KW-0689">Ribosomal protein</keyword>
<evidence type="ECO:0000256" key="1">
    <source>
        <dbReference type="SAM" id="MobiDB-lite"/>
    </source>
</evidence>
<protein>
    <submittedName>
        <fullName evidence="3">Ribosomal protein S12 methylthiotransferase accessory factor</fullName>
    </submittedName>
    <submittedName>
        <fullName evidence="4">TOMM leader peptide-binding protein</fullName>
    </submittedName>
</protein>
<dbReference type="NCBIfam" id="TIGR03604">
    <property type="entry name" value="TOMM_cyclo_SagD"/>
    <property type="match status" value="1"/>
</dbReference>
<dbReference type="NCBIfam" id="TIGR00702">
    <property type="entry name" value="YcaO-type kinase domain"/>
    <property type="match status" value="1"/>
</dbReference>